<dbReference type="EMBL" id="JAPDRQ010000032">
    <property type="protein sequence ID" value="KAJ9660300.1"/>
    <property type="molecule type" value="Genomic_DNA"/>
</dbReference>
<keyword evidence="2" id="KW-1185">Reference proteome</keyword>
<gene>
    <name evidence="1" type="ORF">H2198_002608</name>
</gene>
<evidence type="ECO:0000313" key="1">
    <source>
        <dbReference type="EMBL" id="KAJ9660300.1"/>
    </source>
</evidence>
<evidence type="ECO:0000313" key="2">
    <source>
        <dbReference type="Proteomes" id="UP001172386"/>
    </source>
</evidence>
<name>A0ACC3ADL9_9EURO</name>
<organism evidence="1 2">
    <name type="scientific">Neophaeococcomyces mojaviensis</name>
    <dbReference type="NCBI Taxonomy" id="3383035"/>
    <lineage>
        <taxon>Eukaryota</taxon>
        <taxon>Fungi</taxon>
        <taxon>Dikarya</taxon>
        <taxon>Ascomycota</taxon>
        <taxon>Pezizomycotina</taxon>
        <taxon>Eurotiomycetes</taxon>
        <taxon>Chaetothyriomycetidae</taxon>
        <taxon>Chaetothyriales</taxon>
        <taxon>Chaetothyriales incertae sedis</taxon>
        <taxon>Neophaeococcomyces</taxon>
    </lineage>
</organism>
<dbReference type="Proteomes" id="UP001172386">
    <property type="component" value="Unassembled WGS sequence"/>
</dbReference>
<accession>A0ACC3ADL9</accession>
<protein>
    <submittedName>
        <fullName evidence="1">Uncharacterized protein</fullName>
    </submittedName>
</protein>
<proteinExistence type="predicted"/>
<comment type="caution">
    <text evidence="1">The sequence shown here is derived from an EMBL/GenBank/DDBJ whole genome shotgun (WGS) entry which is preliminary data.</text>
</comment>
<sequence>MSIPRATTPVPPTEEELKLPRILCLHGGGTNSRIFRAQLRSFSAHPTLSARFRFVYCEAPFLCDEGIGVYPVYAEWGPFKRWSRWLASHPTVDASACQHEINYAIESSMSEDDKAGGTGPWVGVLGFSQGAKVACSMLMKQQLEGADGPWRFGIIMAGRAPLLALTEEMESKKYLQSAAGLPDEADMDAIFDEPENKLRLPTVHVHGLRDEGLHLHRRCVEDYCAAGTTTVVEWDGPHRVPIKKVDVEKVVTAIVEVADEYGV</sequence>
<reference evidence="1" key="1">
    <citation type="submission" date="2022-10" db="EMBL/GenBank/DDBJ databases">
        <title>Culturing micro-colonial fungi from biological soil crusts in the Mojave desert and describing Neophaeococcomyces mojavensis, and introducing the new genera and species Taxawa tesnikishii.</title>
        <authorList>
            <person name="Kurbessoian T."/>
            <person name="Stajich J.E."/>
        </authorList>
    </citation>
    <scope>NUCLEOTIDE SEQUENCE</scope>
    <source>
        <strain evidence="1">JES_112</strain>
    </source>
</reference>